<evidence type="ECO:0000313" key="2">
    <source>
        <dbReference type="Proteomes" id="UP000028661"/>
    </source>
</evidence>
<evidence type="ECO:0000313" key="1">
    <source>
        <dbReference type="EMBL" id="AII27092.1"/>
    </source>
</evidence>
<dbReference type="EMBL" id="KM224878">
    <property type="protein sequence ID" value="AII27092.1"/>
    <property type="molecule type" value="Genomic_DNA"/>
</dbReference>
<protein>
    <submittedName>
        <fullName evidence="1">Uncharacterized protein</fullName>
    </submittedName>
</protein>
<reference evidence="2" key="1">
    <citation type="journal article" date="2014" name="Elife">
        <title>Evolutionary consequences of intra-patient phage predation on microbial populations.</title>
        <authorList>
            <person name="Seed K.D."/>
            <person name="Yen M."/>
            <person name="Shapiro B.J."/>
            <person name="Hilaire I.J."/>
            <person name="Charles R.C."/>
            <person name="Teng J.E."/>
            <person name="Ivers L.C."/>
            <person name="Boncy J."/>
            <person name="Harris J.B."/>
            <person name="Camilli A."/>
        </authorList>
    </citation>
    <scope>NUCLEOTIDE SEQUENCE [LARGE SCALE GENOMIC DNA]</scope>
</reference>
<name>A0A076G6G7_9CAUD</name>
<sequence>MGEEIKVGDWVRYITSGGPDLTHNKEYQIIQVYSSDATYGMIRVLDDVGDVHDLMDFEYEWLGTRNPDWILVFQKGDTSPNGGEWASLTVFDNETQWYCFRNIEGELRFVSDSPATKEPLDAVRAAAMLLVFADEEAKL</sequence>
<proteinExistence type="predicted"/>
<dbReference type="Proteomes" id="UP000028661">
    <property type="component" value="Segment"/>
</dbReference>
<gene>
    <name evidence="1" type="ORF">ICP22011A_0048</name>
</gene>
<accession>A0A076G6G7</accession>
<organism evidence="1 2">
    <name type="scientific">Vibrio phage ICP2_2011_A</name>
    <dbReference type="NCBI Taxonomy" id="1529057"/>
    <lineage>
        <taxon>Viruses</taxon>
        <taxon>Duplodnaviria</taxon>
        <taxon>Heunggongvirae</taxon>
        <taxon>Uroviricota</taxon>
        <taxon>Caudoviricetes</taxon>
        <taxon>Zobellviridae</taxon>
        <taxon>Icepovirus</taxon>
        <taxon>Icepovirus bengalense</taxon>
    </lineage>
</organism>